<proteinExistence type="predicted"/>
<dbReference type="GO" id="GO:0032259">
    <property type="term" value="P:methylation"/>
    <property type="evidence" value="ECO:0007669"/>
    <property type="project" value="UniProtKB-KW"/>
</dbReference>
<comment type="caution">
    <text evidence="2">The sequence shown here is derived from an EMBL/GenBank/DDBJ whole genome shotgun (WGS) entry which is preliminary data.</text>
</comment>
<keyword evidence="3" id="KW-1185">Reference proteome</keyword>
<feature type="compositionally biased region" description="Polar residues" evidence="1">
    <location>
        <begin position="23"/>
        <end position="32"/>
    </location>
</feature>
<dbReference type="Proteomes" id="UP000325081">
    <property type="component" value="Unassembled WGS sequence"/>
</dbReference>
<keyword evidence="2" id="KW-0808">Transferase</keyword>
<dbReference type="EMBL" id="BKCP01005849">
    <property type="protein sequence ID" value="GER40337.1"/>
    <property type="molecule type" value="Genomic_DNA"/>
</dbReference>
<keyword evidence="2" id="KW-0489">Methyltransferase</keyword>
<reference evidence="3" key="1">
    <citation type="journal article" date="2019" name="Curr. Biol.">
        <title>Genome Sequence of Striga asiatica Provides Insight into the Evolution of Plant Parasitism.</title>
        <authorList>
            <person name="Yoshida S."/>
            <person name="Kim S."/>
            <person name="Wafula E.K."/>
            <person name="Tanskanen J."/>
            <person name="Kim Y.M."/>
            <person name="Honaas L."/>
            <person name="Yang Z."/>
            <person name="Spallek T."/>
            <person name="Conn C.E."/>
            <person name="Ichihashi Y."/>
            <person name="Cheong K."/>
            <person name="Cui S."/>
            <person name="Der J.P."/>
            <person name="Gundlach H."/>
            <person name="Jiao Y."/>
            <person name="Hori C."/>
            <person name="Ishida J.K."/>
            <person name="Kasahara H."/>
            <person name="Kiba T."/>
            <person name="Kim M.S."/>
            <person name="Koo N."/>
            <person name="Laohavisit A."/>
            <person name="Lee Y.H."/>
            <person name="Lumba S."/>
            <person name="McCourt P."/>
            <person name="Mortimer J.C."/>
            <person name="Mutuku J.M."/>
            <person name="Nomura T."/>
            <person name="Sasaki-Sekimoto Y."/>
            <person name="Seto Y."/>
            <person name="Wang Y."/>
            <person name="Wakatake T."/>
            <person name="Sakakibara H."/>
            <person name="Demura T."/>
            <person name="Yamaguchi S."/>
            <person name="Yoneyama K."/>
            <person name="Manabe R.I."/>
            <person name="Nelson D.C."/>
            <person name="Schulman A.H."/>
            <person name="Timko M.P."/>
            <person name="dePamphilis C.W."/>
            <person name="Choi D."/>
            <person name="Shirasu K."/>
        </authorList>
    </citation>
    <scope>NUCLEOTIDE SEQUENCE [LARGE SCALE GENOMIC DNA]</scope>
    <source>
        <strain evidence="3">cv. UVA1</strain>
    </source>
</reference>
<organism evidence="2 3">
    <name type="scientific">Striga asiatica</name>
    <name type="common">Asiatic witchweed</name>
    <name type="synonym">Buchnera asiatica</name>
    <dbReference type="NCBI Taxonomy" id="4170"/>
    <lineage>
        <taxon>Eukaryota</taxon>
        <taxon>Viridiplantae</taxon>
        <taxon>Streptophyta</taxon>
        <taxon>Embryophyta</taxon>
        <taxon>Tracheophyta</taxon>
        <taxon>Spermatophyta</taxon>
        <taxon>Magnoliopsida</taxon>
        <taxon>eudicotyledons</taxon>
        <taxon>Gunneridae</taxon>
        <taxon>Pentapetalae</taxon>
        <taxon>asterids</taxon>
        <taxon>lamiids</taxon>
        <taxon>Lamiales</taxon>
        <taxon>Orobanchaceae</taxon>
        <taxon>Buchnereae</taxon>
        <taxon>Striga</taxon>
    </lineage>
</organism>
<feature type="compositionally biased region" description="Polar residues" evidence="1">
    <location>
        <begin position="118"/>
        <end position="130"/>
    </location>
</feature>
<feature type="region of interest" description="Disordered" evidence="1">
    <location>
        <begin position="1"/>
        <end position="130"/>
    </location>
</feature>
<evidence type="ECO:0000313" key="3">
    <source>
        <dbReference type="Proteomes" id="UP000325081"/>
    </source>
</evidence>
<feature type="compositionally biased region" description="Pro residues" evidence="1">
    <location>
        <begin position="103"/>
        <end position="117"/>
    </location>
</feature>
<dbReference type="AlphaFoldDB" id="A0A5A7Q7A5"/>
<evidence type="ECO:0000313" key="2">
    <source>
        <dbReference type="EMBL" id="GER40337.1"/>
    </source>
</evidence>
<evidence type="ECO:0000256" key="1">
    <source>
        <dbReference type="SAM" id="MobiDB-lite"/>
    </source>
</evidence>
<protein>
    <submittedName>
        <fullName evidence="2">S-adenosyl-L-methionine-dependentmethyltransferases superfamily protein</fullName>
    </submittedName>
</protein>
<accession>A0A5A7Q7A5</accession>
<dbReference type="GO" id="GO:0008168">
    <property type="term" value="F:methyltransferase activity"/>
    <property type="evidence" value="ECO:0007669"/>
    <property type="project" value="UniProtKB-KW"/>
</dbReference>
<name>A0A5A7Q7A5_STRAF</name>
<gene>
    <name evidence="2" type="ORF">STAS_17008</name>
</gene>
<sequence length="130" mass="14742">MAICYPRKSRRKSTAASPRYSLTKLQSAQVTEHQPEEENRNSITSSRLALVESDYRLPPPQYPTNEAQEPRLPTRPQSYPRNRGSLEHRSLNQHTNYQQVAPAPDPTPPINRQPPKQPNGQSSTKQSGEN</sequence>